<reference evidence="3 4" key="1">
    <citation type="submission" date="2020-02" db="EMBL/GenBank/DDBJ databases">
        <title>Draft genome sequence of Lactococcus sp. Hs30E4-3.</title>
        <authorList>
            <person name="Noda S."/>
            <person name="Yuki M."/>
            <person name="Ohkuma M."/>
        </authorList>
    </citation>
    <scope>NUCLEOTIDE SEQUENCE [LARGE SCALE GENOMIC DNA]</scope>
    <source>
        <strain evidence="3 4">Hs30E4-3</strain>
    </source>
</reference>
<dbReference type="Proteomes" id="UP000480303">
    <property type="component" value="Unassembled WGS sequence"/>
</dbReference>
<evidence type="ECO:0000259" key="2">
    <source>
        <dbReference type="Pfam" id="PF13635"/>
    </source>
</evidence>
<evidence type="ECO:0000313" key="3">
    <source>
        <dbReference type="EMBL" id="GFH42833.1"/>
    </source>
</evidence>
<dbReference type="AlphaFoldDB" id="A0A6A0BDR3"/>
<organism evidence="3 4">
    <name type="scientific">Pseudolactococcus hodotermopsidis</name>
    <dbReference type="NCBI Taxonomy" id="2709157"/>
    <lineage>
        <taxon>Bacteria</taxon>
        <taxon>Bacillati</taxon>
        <taxon>Bacillota</taxon>
        <taxon>Bacilli</taxon>
        <taxon>Lactobacillales</taxon>
        <taxon>Streptococcaceae</taxon>
        <taxon>Pseudolactococcus</taxon>
    </lineage>
</organism>
<name>A0A6A0BDR3_9LACT</name>
<evidence type="ECO:0000313" key="4">
    <source>
        <dbReference type="Proteomes" id="UP000480303"/>
    </source>
</evidence>
<dbReference type="PANTHER" id="PTHR33295:SF20">
    <property type="entry name" value="ATPASE"/>
    <property type="match status" value="1"/>
</dbReference>
<dbReference type="RefSeq" id="WP_172209183.1">
    <property type="nucleotide sequence ID" value="NZ_BLLI01000041.1"/>
</dbReference>
<dbReference type="EMBL" id="BLLI01000041">
    <property type="protein sequence ID" value="GFH42833.1"/>
    <property type="molecule type" value="Genomic_DNA"/>
</dbReference>
<dbReference type="PANTHER" id="PTHR33295">
    <property type="entry name" value="ATPASE"/>
    <property type="match status" value="1"/>
</dbReference>
<feature type="domain" description="AAA" evidence="1">
    <location>
        <begin position="20"/>
        <end position="150"/>
    </location>
</feature>
<dbReference type="Pfam" id="PF13173">
    <property type="entry name" value="AAA_14"/>
    <property type="match status" value="1"/>
</dbReference>
<protein>
    <submittedName>
        <fullName evidence="3">ATPase</fullName>
    </submittedName>
</protein>
<keyword evidence="4" id="KW-1185">Reference proteome</keyword>
<comment type="caution">
    <text evidence="3">The sequence shown here is derived from an EMBL/GenBank/DDBJ whole genome shotgun (WGS) entry which is preliminary data.</text>
</comment>
<dbReference type="SUPFAM" id="SSF52540">
    <property type="entry name" value="P-loop containing nucleoside triphosphate hydrolases"/>
    <property type="match status" value="1"/>
</dbReference>
<proteinExistence type="predicted"/>
<sequence>MIKREIYLKQIRPFINKDIIKVITGLRRSGKSCVLEQLRDEIIDSGVKSNHILYLNFESLKWSHLTDSASLYDYINAFVQNKKGKIYFFFDELQEVTNFERVINSLRVDFNCDIYITGSNAELLSSELATYLAGRYISFVIYPFGYKEVLQITGQEASDASLNDFLIQGGMPAIYDLRLDGESAQKYFEDLYNSVILKDIVKRYKIRDVDMLERIIHYALDNIGRVFSSNSIVKYMKSERRKVSLETVMSYLNAANASHLIRQTKRNDVIGKKILKVDEKYYVADHGLRNAILGVEDLFSVIEQIIENVVGMELLRRGYKISVGKVGTKAIDFIAEKRGKRAYYQVSYLLTSPETIDRAFGIYETIHDNYPKYVISMDKLNFSKNGIVHLSLLDFLTS</sequence>
<dbReference type="InterPro" id="IPR027417">
    <property type="entry name" value="P-loop_NTPase"/>
</dbReference>
<dbReference type="Pfam" id="PF13635">
    <property type="entry name" value="DUF4143"/>
    <property type="match status" value="1"/>
</dbReference>
<gene>
    <name evidence="3" type="ORF">Hs30E_13840</name>
</gene>
<dbReference type="InterPro" id="IPR025420">
    <property type="entry name" value="DUF4143"/>
</dbReference>
<feature type="domain" description="DUF4143" evidence="2">
    <location>
        <begin position="198"/>
        <end position="346"/>
    </location>
</feature>
<accession>A0A6A0BDR3</accession>
<dbReference type="InterPro" id="IPR041682">
    <property type="entry name" value="AAA_14"/>
</dbReference>
<evidence type="ECO:0000259" key="1">
    <source>
        <dbReference type="Pfam" id="PF13173"/>
    </source>
</evidence>